<gene>
    <name evidence="2" type="ORF">CG010_026925</name>
</gene>
<dbReference type="GO" id="GO:0010181">
    <property type="term" value="F:FMN binding"/>
    <property type="evidence" value="ECO:0007669"/>
    <property type="project" value="TreeGrafter"/>
</dbReference>
<dbReference type="GO" id="GO:0005829">
    <property type="term" value="C:cytosol"/>
    <property type="evidence" value="ECO:0007669"/>
    <property type="project" value="TreeGrafter"/>
</dbReference>
<dbReference type="AlphaFoldDB" id="A0AAP9EAC6"/>
<organism evidence="2 3">
    <name type="scientific">Agrobacterium tumefaciens</name>
    <dbReference type="NCBI Taxonomy" id="358"/>
    <lineage>
        <taxon>Bacteria</taxon>
        <taxon>Pseudomonadati</taxon>
        <taxon>Pseudomonadota</taxon>
        <taxon>Alphaproteobacteria</taxon>
        <taxon>Hyphomicrobiales</taxon>
        <taxon>Rhizobiaceae</taxon>
        <taxon>Rhizobium/Agrobacterium group</taxon>
        <taxon>Agrobacterium</taxon>
        <taxon>Agrobacterium tumefaciens complex</taxon>
    </lineage>
</organism>
<name>A0AAP9EAC6_AGRTU</name>
<geneLocation type="plasmid" evidence="3">
    <name>pat</name>
</geneLocation>
<dbReference type="Pfam" id="PF03358">
    <property type="entry name" value="FMN_red"/>
    <property type="match status" value="1"/>
</dbReference>
<evidence type="ECO:0000259" key="1">
    <source>
        <dbReference type="Pfam" id="PF03358"/>
    </source>
</evidence>
<dbReference type="InterPro" id="IPR029039">
    <property type="entry name" value="Flavoprotein-like_sf"/>
</dbReference>
<sequence>MTKLKIAVIISSTRDTRFGPIPAKWIADVAAQRDDMDIEIVDLKIFDLPFFNEAMSSAWGPSQDPAAVAWQNKIGEFDGYIVVAAEYNRALTGAMKNAFDQAYKEWNNKPIAFLGYGAVGGSRAVDNGRTVAIELQMVPVRSAVHIGGSEYVRVVHQRQPITEIEDAILPSANTMLDQLAWWGWTTKAARDGLVPQLAKAAKA</sequence>
<dbReference type="InterPro" id="IPR005025">
    <property type="entry name" value="FMN_Rdtase-like_dom"/>
</dbReference>
<dbReference type="Proteomes" id="UP000222296">
    <property type="component" value="Plasmid pAt"/>
</dbReference>
<dbReference type="PANTHER" id="PTHR30543:SF21">
    <property type="entry name" value="NAD(P)H-DEPENDENT FMN REDUCTASE LOT6"/>
    <property type="match status" value="1"/>
</dbReference>
<dbReference type="SUPFAM" id="SSF52218">
    <property type="entry name" value="Flavoproteins"/>
    <property type="match status" value="1"/>
</dbReference>
<proteinExistence type="predicted"/>
<keyword evidence="2" id="KW-0614">Plasmid</keyword>
<dbReference type="RefSeq" id="WP_099086675.1">
    <property type="nucleotide sequence ID" value="NZ_CP042276.1"/>
</dbReference>
<evidence type="ECO:0000313" key="2">
    <source>
        <dbReference type="EMBL" id="QDY97768.1"/>
    </source>
</evidence>
<dbReference type="GO" id="GO:0016491">
    <property type="term" value="F:oxidoreductase activity"/>
    <property type="evidence" value="ECO:0007669"/>
    <property type="project" value="InterPro"/>
</dbReference>
<reference evidence="2 3" key="1">
    <citation type="journal article" date="2017" name="Genome Announc.">
        <title>Draft Genome Sequence of Agrobacterium tumefaciens Biovar 1 Strain 186, Isolated from Walnut.</title>
        <authorList>
            <person name="Poret-Peterson A.T."/>
            <person name="Bhatnagar S."/>
            <person name="McClean A.E."/>
            <person name="Kluepfel D.A."/>
        </authorList>
    </citation>
    <scope>NUCLEOTIDE SEQUENCE [LARGE SCALE GENOMIC DNA]</scope>
    <source>
        <strain evidence="2 3">186</strain>
    </source>
</reference>
<dbReference type="PANTHER" id="PTHR30543">
    <property type="entry name" value="CHROMATE REDUCTASE"/>
    <property type="match status" value="1"/>
</dbReference>
<dbReference type="Gene3D" id="3.40.50.360">
    <property type="match status" value="1"/>
</dbReference>
<dbReference type="EMBL" id="CP042276">
    <property type="protein sequence ID" value="QDY97768.1"/>
    <property type="molecule type" value="Genomic_DNA"/>
</dbReference>
<evidence type="ECO:0000313" key="3">
    <source>
        <dbReference type="Proteomes" id="UP000222296"/>
    </source>
</evidence>
<dbReference type="InterPro" id="IPR050712">
    <property type="entry name" value="NAD(P)H-dep_reductase"/>
</dbReference>
<protein>
    <submittedName>
        <fullName evidence="2">NAD(P)H-dependent oxidoreductase</fullName>
    </submittedName>
</protein>
<feature type="domain" description="NADPH-dependent FMN reductase-like" evidence="1">
    <location>
        <begin position="5"/>
        <end position="147"/>
    </location>
</feature>
<accession>A0AAP9EAC6</accession>